<dbReference type="Proteomes" id="UP000070133">
    <property type="component" value="Unassembled WGS sequence"/>
</dbReference>
<evidence type="ECO:0000313" key="1">
    <source>
        <dbReference type="EMBL" id="KXS93521.1"/>
    </source>
</evidence>
<proteinExistence type="predicted"/>
<dbReference type="EMBL" id="LFZN01000493">
    <property type="protein sequence ID" value="KXS93521.1"/>
    <property type="molecule type" value="Genomic_DNA"/>
</dbReference>
<name>A0A139GTK6_9PEZI</name>
<evidence type="ECO:0000313" key="2">
    <source>
        <dbReference type="Proteomes" id="UP000070133"/>
    </source>
</evidence>
<gene>
    <name evidence="1" type="ORF">AC578_1444</name>
</gene>
<keyword evidence="2" id="KW-1185">Reference proteome</keyword>
<organism evidence="1 2">
    <name type="scientific">Pseudocercospora eumusae</name>
    <dbReference type="NCBI Taxonomy" id="321146"/>
    <lineage>
        <taxon>Eukaryota</taxon>
        <taxon>Fungi</taxon>
        <taxon>Dikarya</taxon>
        <taxon>Ascomycota</taxon>
        <taxon>Pezizomycotina</taxon>
        <taxon>Dothideomycetes</taxon>
        <taxon>Dothideomycetidae</taxon>
        <taxon>Mycosphaerellales</taxon>
        <taxon>Mycosphaerellaceae</taxon>
        <taxon>Pseudocercospora</taxon>
    </lineage>
</organism>
<reference evidence="1 2" key="1">
    <citation type="submission" date="2015-07" db="EMBL/GenBank/DDBJ databases">
        <title>Comparative genomics of the Sigatoka disease complex on banana suggests a link between parallel evolutionary changes in Pseudocercospora fijiensis and Pseudocercospora eumusae and increased virulence on the banana host.</title>
        <authorList>
            <person name="Chang T.-C."/>
            <person name="Salvucci A."/>
            <person name="Crous P.W."/>
            <person name="Stergiopoulos I."/>
        </authorList>
    </citation>
    <scope>NUCLEOTIDE SEQUENCE [LARGE SCALE GENOMIC DNA]</scope>
    <source>
        <strain evidence="1 2">CBS 114824</strain>
    </source>
</reference>
<accession>A0A139GTK6</accession>
<sequence>MPERSKGELQVMTKHLLRRSGSIEATLHYTTNFYRAVRHASETRSESLNLSQRSISGDAPLFMALHLSETRSEYR</sequence>
<protein>
    <submittedName>
        <fullName evidence="1">Uncharacterized protein</fullName>
    </submittedName>
</protein>
<dbReference type="AlphaFoldDB" id="A0A139GTK6"/>
<comment type="caution">
    <text evidence="1">The sequence shown here is derived from an EMBL/GenBank/DDBJ whole genome shotgun (WGS) entry which is preliminary data.</text>
</comment>